<dbReference type="EMBL" id="FNQN01000003">
    <property type="protein sequence ID" value="SEA06685.1"/>
    <property type="molecule type" value="Genomic_DNA"/>
</dbReference>
<dbReference type="Proteomes" id="UP000199409">
    <property type="component" value="Unassembled WGS sequence"/>
</dbReference>
<dbReference type="InterPro" id="IPR006054">
    <property type="entry name" value="DnaQ"/>
</dbReference>
<comment type="function">
    <text evidence="1">DNA polymerase III is a complex, multichain enzyme responsible for most of the replicative synthesis in bacteria. The epsilon subunit contain the editing function and is a proofreading 3'-5' exonuclease.</text>
</comment>
<dbReference type="CDD" id="cd06127">
    <property type="entry name" value="DEDDh"/>
    <property type="match status" value="1"/>
</dbReference>
<feature type="domain" description="Exonuclease" evidence="3">
    <location>
        <begin position="9"/>
        <end position="176"/>
    </location>
</feature>
<dbReference type="OrthoDB" id="9804290at2"/>
<accession>A0A1H3Y4U7</accession>
<evidence type="ECO:0000313" key="4">
    <source>
        <dbReference type="EMBL" id="SEA06685.1"/>
    </source>
</evidence>
<organism evidence="4 5">
    <name type="scientific">Desulfuromusa kysingii</name>
    <dbReference type="NCBI Taxonomy" id="37625"/>
    <lineage>
        <taxon>Bacteria</taxon>
        <taxon>Pseudomonadati</taxon>
        <taxon>Thermodesulfobacteriota</taxon>
        <taxon>Desulfuromonadia</taxon>
        <taxon>Desulfuromonadales</taxon>
        <taxon>Geopsychrobacteraceae</taxon>
        <taxon>Desulfuromusa</taxon>
    </lineage>
</organism>
<dbReference type="InterPro" id="IPR013520">
    <property type="entry name" value="Ribonucl_H"/>
</dbReference>
<name>A0A1H3Y4U7_9BACT</name>
<proteinExistence type="predicted"/>
<dbReference type="GO" id="GO:0003677">
    <property type="term" value="F:DNA binding"/>
    <property type="evidence" value="ECO:0007669"/>
    <property type="project" value="InterPro"/>
</dbReference>
<dbReference type="AlphaFoldDB" id="A0A1H3Y4U7"/>
<dbReference type="FunFam" id="3.30.420.10:FF:000045">
    <property type="entry name" value="3'-5' exonuclease DinG"/>
    <property type="match status" value="1"/>
</dbReference>
<dbReference type="NCBIfam" id="TIGR00573">
    <property type="entry name" value="dnaq"/>
    <property type="match status" value="1"/>
</dbReference>
<keyword evidence="5" id="KW-1185">Reference proteome</keyword>
<dbReference type="GO" id="GO:0045004">
    <property type="term" value="P:DNA replication proofreading"/>
    <property type="evidence" value="ECO:0007669"/>
    <property type="project" value="TreeGrafter"/>
</dbReference>
<dbReference type="PANTHER" id="PTHR30231">
    <property type="entry name" value="DNA POLYMERASE III SUBUNIT EPSILON"/>
    <property type="match status" value="1"/>
</dbReference>
<dbReference type="InterPro" id="IPR012337">
    <property type="entry name" value="RNaseH-like_sf"/>
</dbReference>
<protein>
    <submittedName>
        <fullName evidence="4">DNA polymerase-3 subunit epsilon</fullName>
    </submittedName>
</protein>
<dbReference type="Gene3D" id="3.30.420.10">
    <property type="entry name" value="Ribonuclease H-like superfamily/Ribonuclease H"/>
    <property type="match status" value="1"/>
</dbReference>
<dbReference type="SMART" id="SM00479">
    <property type="entry name" value="EXOIII"/>
    <property type="match status" value="1"/>
</dbReference>
<gene>
    <name evidence="4" type="ORF">SAMN05660420_01095</name>
</gene>
<evidence type="ECO:0000313" key="5">
    <source>
        <dbReference type="Proteomes" id="UP000199409"/>
    </source>
</evidence>
<dbReference type="InterPro" id="IPR036397">
    <property type="entry name" value="RNaseH_sf"/>
</dbReference>
<comment type="subunit">
    <text evidence="2">DNA polymerase III contains a core (composed of alpha, epsilon and theta chains) that associates with a tau subunit. This core dimerizes to form the POLIII' complex. PolIII' associates with the gamma complex (composed of gamma, delta, delta', psi and chi chains) and with the beta chain to form the complete DNA polymerase III complex.</text>
</comment>
<dbReference type="GO" id="GO:0005829">
    <property type="term" value="C:cytosol"/>
    <property type="evidence" value="ECO:0007669"/>
    <property type="project" value="TreeGrafter"/>
</dbReference>
<dbReference type="STRING" id="37625.SAMN05660420_01095"/>
<dbReference type="PANTHER" id="PTHR30231:SF37">
    <property type="entry name" value="EXODEOXYRIBONUCLEASE 10"/>
    <property type="match status" value="1"/>
</dbReference>
<reference evidence="4 5" key="1">
    <citation type="submission" date="2016-10" db="EMBL/GenBank/DDBJ databases">
        <authorList>
            <person name="de Groot N.N."/>
        </authorList>
    </citation>
    <scope>NUCLEOTIDE SEQUENCE [LARGE SCALE GENOMIC DNA]</scope>
    <source>
        <strain evidence="4 5">DSM 7343</strain>
    </source>
</reference>
<dbReference type="Pfam" id="PF00929">
    <property type="entry name" value="RNase_T"/>
    <property type="match status" value="1"/>
</dbReference>
<dbReference type="GO" id="GO:0008408">
    <property type="term" value="F:3'-5' exonuclease activity"/>
    <property type="evidence" value="ECO:0007669"/>
    <property type="project" value="TreeGrafter"/>
</dbReference>
<evidence type="ECO:0000256" key="1">
    <source>
        <dbReference type="ARBA" id="ARBA00025483"/>
    </source>
</evidence>
<sequence>MPTTYPTEPLIVLDFETTGLYPAKGDRIIEIGAVLIREESIVDRFQSLVNPGFLVSREIETITGISNTMLSEAPPAAEVMASFLKFLDTRPLVAHNASFDKSFLEAELDLLDKKRPLNFGCTLQVARRLYPDVINYKLETLIRYKEIPVNSQFHRALADAEMTAKLLVKIIADLKSQFGFESIPFDLLKKIGKMNKELAFDLLLKEAEESRNNQIGMTGNLFG</sequence>
<evidence type="ECO:0000256" key="2">
    <source>
        <dbReference type="ARBA" id="ARBA00026073"/>
    </source>
</evidence>
<dbReference type="GO" id="GO:0003887">
    <property type="term" value="F:DNA-directed DNA polymerase activity"/>
    <property type="evidence" value="ECO:0007669"/>
    <property type="project" value="InterPro"/>
</dbReference>
<evidence type="ECO:0000259" key="3">
    <source>
        <dbReference type="SMART" id="SM00479"/>
    </source>
</evidence>
<dbReference type="SUPFAM" id="SSF53098">
    <property type="entry name" value="Ribonuclease H-like"/>
    <property type="match status" value="1"/>
</dbReference>
<dbReference type="RefSeq" id="WP_092345551.1">
    <property type="nucleotide sequence ID" value="NZ_FNQN01000003.1"/>
</dbReference>